<evidence type="ECO:0000313" key="3">
    <source>
        <dbReference type="Proteomes" id="UP000196980"/>
    </source>
</evidence>
<dbReference type="EMBL" id="CP009885">
    <property type="protein sequence ID" value="ALR06305.1"/>
    <property type="molecule type" value="Genomic_DNA"/>
</dbReference>
<gene>
    <name evidence="2" type="ORF">XFHB_05000</name>
</gene>
<dbReference type="Proteomes" id="UP000196980">
    <property type="component" value="Chromosome"/>
</dbReference>
<evidence type="ECO:0000313" key="2">
    <source>
        <dbReference type="EMBL" id="ALR06305.1"/>
    </source>
</evidence>
<feature type="transmembrane region" description="Helical" evidence="1">
    <location>
        <begin position="38"/>
        <end position="57"/>
    </location>
</feature>
<protein>
    <recommendedName>
        <fullName evidence="4">Holin</fullName>
    </recommendedName>
</protein>
<evidence type="ECO:0000256" key="1">
    <source>
        <dbReference type="SAM" id="Phobius"/>
    </source>
</evidence>
<organism evidence="2 3">
    <name type="scientific">Xylella fastidiosa</name>
    <dbReference type="NCBI Taxonomy" id="2371"/>
    <lineage>
        <taxon>Bacteria</taxon>
        <taxon>Pseudomonadati</taxon>
        <taxon>Pseudomonadota</taxon>
        <taxon>Gammaproteobacteria</taxon>
        <taxon>Lysobacterales</taxon>
        <taxon>Lysobacteraceae</taxon>
        <taxon>Xylella</taxon>
    </lineage>
</organism>
<dbReference type="PROSITE" id="PS51257">
    <property type="entry name" value="PROKAR_LIPOPROTEIN"/>
    <property type="match status" value="1"/>
</dbReference>
<keyword evidence="1" id="KW-0812">Transmembrane</keyword>
<dbReference type="AlphaFoldDB" id="A0ABC8ACX4"/>
<reference evidence="3" key="1">
    <citation type="submission" date="2014-11" db="EMBL/GenBank/DDBJ databases">
        <title>Xylella fastidiosa Hib4 Genome Sequencing.</title>
        <authorList>
            <person name="Pierry P.M."/>
            <person name="da Silva A.M."/>
        </authorList>
    </citation>
    <scope>NUCLEOTIDE SEQUENCE [LARGE SCALE GENOMIC DNA]</scope>
    <source>
        <strain evidence="3">Hib4</strain>
    </source>
</reference>
<sequence>MGRIKIDWGRIGLFAVITAVSVVIGCYGQLFVHSNDEARGIIINVFSILAGFLISMITRLGEPGSHQERTWRLYAVKRSNVFARLVRHQ</sequence>
<evidence type="ECO:0008006" key="4">
    <source>
        <dbReference type="Google" id="ProtNLM"/>
    </source>
</evidence>
<proteinExistence type="predicted"/>
<keyword evidence="1" id="KW-1133">Transmembrane helix</keyword>
<keyword evidence="1" id="KW-0472">Membrane</keyword>
<name>A0ABC8ACX4_XYLFS</name>
<accession>A0ABC8ACX4</accession>
<dbReference type="RefSeq" id="WP_088577937.1">
    <property type="nucleotide sequence ID" value="NZ_CP009885.1"/>
</dbReference>
<feature type="transmembrane region" description="Helical" evidence="1">
    <location>
        <begin position="12"/>
        <end position="32"/>
    </location>
</feature>
<dbReference type="KEGG" id="xfh:XFHB_05000"/>